<dbReference type="STRING" id="461836.A0A0L0DHN8"/>
<name>A0A0L0DHN8_THETB</name>
<reference evidence="8 9" key="1">
    <citation type="submission" date="2010-05" db="EMBL/GenBank/DDBJ databases">
        <title>The Genome Sequence of Thecamonas trahens ATCC 50062.</title>
        <authorList>
            <consortium name="The Broad Institute Genome Sequencing Platform"/>
            <person name="Russ C."/>
            <person name="Cuomo C."/>
            <person name="Shea T."/>
            <person name="Young S.K."/>
            <person name="Zeng Q."/>
            <person name="Koehrsen M."/>
            <person name="Haas B."/>
            <person name="Borodovsky M."/>
            <person name="Guigo R."/>
            <person name="Alvarado L."/>
            <person name="Berlin A."/>
            <person name="Bochicchio J."/>
            <person name="Borenstein D."/>
            <person name="Chapman S."/>
            <person name="Chen Z."/>
            <person name="Freedman E."/>
            <person name="Gellesch M."/>
            <person name="Goldberg J."/>
            <person name="Griggs A."/>
            <person name="Gujja S."/>
            <person name="Heilman E."/>
            <person name="Heiman D."/>
            <person name="Hepburn T."/>
            <person name="Howarth C."/>
            <person name="Jen D."/>
            <person name="Larson L."/>
            <person name="Mehta T."/>
            <person name="Park D."/>
            <person name="Pearson M."/>
            <person name="Roberts A."/>
            <person name="Saif S."/>
            <person name="Shenoy N."/>
            <person name="Sisk P."/>
            <person name="Stolte C."/>
            <person name="Sykes S."/>
            <person name="Thomson T."/>
            <person name="Walk T."/>
            <person name="White J."/>
            <person name="Yandava C."/>
            <person name="Burger G."/>
            <person name="Gray M.W."/>
            <person name="Holland P.W.H."/>
            <person name="King N."/>
            <person name="Lang F.B.F."/>
            <person name="Roger A.J."/>
            <person name="Ruiz-Trillo I."/>
            <person name="Lander E."/>
            <person name="Nusbaum C."/>
        </authorList>
    </citation>
    <scope>NUCLEOTIDE SEQUENCE [LARGE SCALE GENOMIC DNA]</scope>
    <source>
        <strain evidence="8 9">ATCC 50062</strain>
    </source>
</reference>
<evidence type="ECO:0000256" key="6">
    <source>
        <dbReference type="SAM" id="MobiDB-lite"/>
    </source>
</evidence>
<dbReference type="InterPro" id="IPR011009">
    <property type="entry name" value="Kinase-like_dom_sf"/>
</dbReference>
<keyword evidence="4" id="KW-0067">ATP-binding</keyword>
<evidence type="ECO:0000256" key="1">
    <source>
        <dbReference type="ARBA" id="ARBA00022679"/>
    </source>
</evidence>
<dbReference type="GO" id="GO:0005524">
    <property type="term" value="F:ATP binding"/>
    <property type="evidence" value="ECO:0007669"/>
    <property type="project" value="UniProtKB-KW"/>
</dbReference>
<dbReference type="AlphaFoldDB" id="A0A0L0DHN8"/>
<dbReference type="GO" id="GO:0005634">
    <property type="term" value="C:nucleus"/>
    <property type="evidence" value="ECO:0007669"/>
    <property type="project" value="TreeGrafter"/>
</dbReference>
<dbReference type="PANTHER" id="PTHR11042">
    <property type="entry name" value="EUKARYOTIC TRANSLATION INITIATION FACTOR 2-ALPHA KINASE EIF2-ALPHA KINASE -RELATED"/>
    <property type="match status" value="1"/>
</dbReference>
<keyword evidence="3 8" id="KW-0418">Kinase</keyword>
<proteinExistence type="inferred from homology"/>
<dbReference type="InterPro" id="IPR000719">
    <property type="entry name" value="Prot_kinase_dom"/>
</dbReference>
<dbReference type="OrthoDB" id="5337378at2759"/>
<dbReference type="Proteomes" id="UP000054408">
    <property type="component" value="Unassembled WGS sequence"/>
</dbReference>
<protein>
    <submittedName>
        <fullName evidence="8">WEE protein kinase</fullName>
    </submittedName>
</protein>
<evidence type="ECO:0000256" key="2">
    <source>
        <dbReference type="ARBA" id="ARBA00022741"/>
    </source>
</evidence>
<dbReference type="RefSeq" id="XP_013756773.1">
    <property type="nucleotide sequence ID" value="XM_013901319.1"/>
</dbReference>
<feature type="region of interest" description="Disordered" evidence="6">
    <location>
        <begin position="80"/>
        <end position="99"/>
    </location>
</feature>
<comment type="similarity">
    <text evidence="5">Belongs to the protein kinase superfamily. Ser/Thr protein kinase family. GCN2 subfamily.</text>
</comment>
<evidence type="ECO:0000256" key="3">
    <source>
        <dbReference type="ARBA" id="ARBA00022777"/>
    </source>
</evidence>
<evidence type="ECO:0000256" key="4">
    <source>
        <dbReference type="ARBA" id="ARBA00022840"/>
    </source>
</evidence>
<dbReference type="Pfam" id="PF00069">
    <property type="entry name" value="Pkinase"/>
    <property type="match status" value="1"/>
</dbReference>
<gene>
    <name evidence="8" type="ORF">AMSG_06722</name>
</gene>
<dbReference type="GO" id="GO:0004672">
    <property type="term" value="F:protein kinase activity"/>
    <property type="evidence" value="ECO:0007669"/>
    <property type="project" value="InterPro"/>
</dbReference>
<dbReference type="PROSITE" id="PS50011">
    <property type="entry name" value="PROTEIN_KINASE_DOM"/>
    <property type="match status" value="1"/>
</dbReference>
<dbReference type="GO" id="GO:0005737">
    <property type="term" value="C:cytoplasm"/>
    <property type="evidence" value="ECO:0007669"/>
    <property type="project" value="TreeGrafter"/>
</dbReference>
<dbReference type="eggNOG" id="KOG0601">
    <property type="taxonomic scope" value="Eukaryota"/>
</dbReference>
<feature type="domain" description="Protein kinase" evidence="7">
    <location>
        <begin position="1"/>
        <end position="231"/>
    </location>
</feature>
<sequence>MEDCARGSLEHYLETQFKDTMALPLEFVLSTLHDLGKGLDYTASRGVVHLDLKPENVFVDGDGNLKLGDFGISHILPSAGADSDSSSDDDDDGTAPHLRLLQPFRPPALVRSSSMLEDGDPKYMSQELLKSDSSLVGPWCDVFSLGIMCLSLLLGIDLPSRGEMWHVLRSGSLGPVLEVSEAHGRYVALDAPQAEAATYNALLDIIGRMMAPDPKDRPEAAEVVVVADALLERLRSEATAMQE</sequence>
<evidence type="ECO:0000256" key="5">
    <source>
        <dbReference type="ARBA" id="ARBA00037982"/>
    </source>
</evidence>
<organism evidence="8 9">
    <name type="scientific">Thecamonas trahens ATCC 50062</name>
    <dbReference type="NCBI Taxonomy" id="461836"/>
    <lineage>
        <taxon>Eukaryota</taxon>
        <taxon>Apusozoa</taxon>
        <taxon>Apusomonadida</taxon>
        <taxon>Apusomonadidae</taxon>
        <taxon>Thecamonas</taxon>
    </lineage>
</organism>
<evidence type="ECO:0000259" key="7">
    <source>
        <dbReference type="PROSITE" id="PS50011"/>
    </source>
</evidence>
<evidence type="ECO:0000313" key="9">
    <source>
        <dbReference type="Proteomes" id="UP000054408"/>
    </source>
</evidence>
<dbReference type="Gene3D" id="1.10.510.10">
    <property type="entry name" value="Transferase(Phosphotransferase) domain 1"/>
    <property type="match status" value="1"/>
</dbReference>
<dbReference type="InterPro" id="IPR008271">
    <property type="entry name" value="Ser/Thr_kinase_AS"/>
</dbReference>
<keyword evidence="9" id="KW-1185">Reference proteome</keyword>
<dbReference type="SUPFAM" id="SSF56112">
    <property type="entry name" value="Protein kinase-like (PK-like)"/>
    <property type="match status" value="1"/>
</dbReference>
<evidence type="ECO:0000313" key="8">
    <source>
        <dbReference type="EMBL" id="KNC50818.1"/>
    </source>
</evidence>
<dbReference type="SMART" id="SM00220">
    <property type="entry name" value="S_TKc"/>
    <property type="match status" value="1"/>
</dbReference>
<keyword evidence="1" id="KW-0808">Transferase</keyword>
<keyword evidence="2" id="KW-0547">Nucleotide-binding</keyword>
<dbReference type="EMBL" id="GL349462">
    <property type="protein sequence ID" value="KNC50818.1"/>
    <property type="molecule type" value="Genomic_DNA"/>
</dbReference>
<accession>A0A0L0DHN8</accession>
<dbReference type="PROSITE" id="PS00108">
    <property type="entry name" value="PROTEIN_KINASE_ST"/>
    <property type="match status" value="1"/>
</dbReference>
<dbReference type="GeneID" id="25565809"/>
<dbReference type="InterPro" id="IPR050339">
    <property type="entry name" value="CC_SR_Kinase"/>
</dbReference>
<feature type="non-terminal residue" evidence="8">
    <location>
        <position position="1"/>
    </location>
</feature>